<dbReference type="Pfam" id="PF18143">
    <property type="entry name" value="HAD_SAK_2"/>
    <property type="match status" value="1"/>
</dbReference>
<sequence length="163" mass="18813">MGNIKTKFVQNSYIFLDIDGVLNCSTTRTNDRETHMPQHDLLNNLKKISDIIPNTVIILSSTWRLTVEERRLVDIYLDKIDLKISGYTSDKSVDASGDRPAEILEYININKINQPWIAIDDMDMLRMSDQLNDINFCRTDDRYGLTSEKADEVITKLLNQTNK</sequence>
<dbReference type="EMBL" id="MN739346">
    <property type="protein sequence ID" value="QHS99746.1"/>
    <property type="molecule type" value="Genomic_DNA"/>
</dbReference>
<proteinExistence type="predicted"/>
<reference evidence="1" key="1">
    <citation type="journal article" date="2020" name="Nature">
        <title>Giant virus diversity and host interactions through global metagenomics.</title>
        <authorList>
            <person name="Schulz F."/>
            <person name="Roux S."/>
            <person name="Paez-Espino D."/>
            <person name="Jungbluth S."/>
            <person name="Walsh D.A."/>
            <person name="Denef V.J."/>
            <person name="McMahon K.D."/>
            <person name="Konstantinidis K.T."/>
            <person name="Eloe-Fadrosh E.A."/>
            <person name="Kyrpides N.C."/>
            <person name="Woyke T."/>
        </authorList>
    </citation>
    <scope>NUCLEOTIDE SEQUENCE</scope>
    <source>
        <strain evidence="1">GVMAG-M-3300020187-37</strain>
    </source>
</reference>
<dbReference type="AlphaFoldDB" id="A0A6C0C5X5"/>
<name>A0A6C0C5X5_9ZZZZ</name>
<protein>
    <recommendedName>
        <fullName evidence="2">FCP1 homology domain-containing protein</fullName>
    </recommendedName>
</protein>
<evidence type="ECO:0000313" key="1">
    <source>
        <dbReference type="EMBL" id="QHS99746.1"/>
    </source>
</evidence>
<organism evidence="1">
    <name type="scientific">viral metagenome</name>
    <dbReference type="NCBI Taxonomy" id="1070528"/>
    <lineage>
        <taxon>unclassified sequences</taxon>
        <taxon>metagenomes</taxon>
        <taxon>organismal metagenomes</taxon>
    </lineage>
</organism>
<evidence type="ECO:0008006" key="2">
    <source>
        <dbReference type="Google" id="ProtNLM"/>
    </source>
</evidence>
<accession>A0A6C0C5X5</accession>